<evidence type="ECO:0000313" key="2">
    <source>
        <dbReference type="EMBL" id="KAJ6739407.1"/>
    </source>
</evidence>
<comment type="caution">
    <text evidence="2">The sequence shown here is derived from an EMBL/GenBank/DDBJ whole genome shotgun (WGS) entry which is preliminary data.</text>
</comment>
<feature type="region of interest" description="Disordered" evidence="1">
    <location>
        <begin position="79"/>
        <end position="121"/>
    </location>
</feature>
<protein>
    <submittedName>
        <fullName evidence="2">Uncharacterized protein</fullName>
    </submittedName>
</protein>
<reference evidence="2" key="2">
    <citation type="journal article" date="2023" name="Int. J. Mol. Sci.">
        <title>De Novo Assembly and Annotation of 11 Diverse Shrub Willow (Salix) Genomes Reveals Novel Gene Organization in Sex-Linked Regions.</title>
        <authorList>
            <person name="Hyden B."/>
            <person name="Feng K."/>
            <person name="Yates T.B."/>
            <person name="Jawdy S."/>
            <person name="Cereghino C."/>
            <person name="Smart L.B."/>
            <person name="Muchero W."/>
        </authorList>
    </citation>
    <scope>NUCLEOTIDE SEQUENCE</scope>
    <source>
        <tissue evidence="2">Shoot tip</tissue>
    </source>
</reference>
<dbReference type="EMBL" id="JAPFFM010000010">
    <property type="protein sequence ID" value="KAJ6739407.1"/>
    <property type="molecule type" value="Genomic_DNA"/>
</dbReference>
<sequence>MEWVNDAGFDTLLVRLPGFKQQQVIENSRSMERAIRETINSSVLTLFHQIMILILIKSVQSLRVEYFLSNTQRRISVQPYRLNTEDGTSGQDSATQEVPPKTQAETSGNNDGRANATSTEANLKCVKRLTS</sequence>
<keyword evidence="3" id="KW-1185">Reference proteome</keyword>
<feature type="compositionally biased region" description="Polar residues" evidence="1">
    <location>
        <begin position="85"/>
        <end position="96"/>
    </location>
</feature>
<name>A0A9Q0ZM61_9ROSI</name>
<proteinExistence type="predicted"/>
<evidence type="ECO:0000256" key="1">
    <source>
        <dbReference type="SAM" id="MobiDB-lite"/>
    </source>
</evidence>
<evidence type="ECO:0000313" key="3">
    <source>
        <dbReference type="Proteomes" id="UP001151752"/>
    </source>
</evidence>
<accession>A0A9Q0ZM61</accession>
<organism evidence="2 3">
    <name type="scientific">Salix koriyanagi</name>
    <dbReference type="NCBI Taxonomy" id="2511006"/>
    <lineage>
        <taxon>Eukaryota</taxon>
        <taxon>Viridiplantae</taxon>
        <taxon>Streptophyta</taxon>
        <taxon>Embryophyta</taxon>
        <taxon>Tracheophyta</taxon>
        <taxon>Spermatophyta</taxon>
        <taxon>Magnoliopsida</taxon>
        <taxon>eudicotyledons</taxon>
        <taxon>Gunneridae</taxon>
        <taxon>Pentapetalae</taxon>
        <taxon>rosids</taxon>
        <taxon>fabids</taxon>
        <taxon>Malpighiales</taxon>
        <taxon>Salicaceae</taxon>
        <taxon>Saliceae</taxon>
        <taxon>Salix</taxon>
    </lineage>
</organism>
<feature type="compositionally biased region" description="Polar residues" evidence="1">
    <location>
        <begin position="103"/>
        <end position="121"/>
    </location>
</feature>
<dbReference type="AlphaFoldDB" id="A0A9Q0ZM61"/>
<reference evidence="2" key="1">
    <citation type="submission" date="2022-11" db="EMBL/GenBank/DDBJ databases">
        <authorList>
            <person name="Hyden B.L."/>
            <person name="Feng K."/>
            <person name="Yates T."/>
            <person name="Jawdy S."/>
            <person name="Smart L.B."/>
            <person name="Muchero W."/>
        </authorList>
    </citation>
    <scope>NUCLEOTIDE SEQUENCE</scope>
    <source>
        <tissue evidence="2">Shoot tip</tissue>
    </source>
</reference>
<gene>
    <name evidence="2" type="ORF">OIU74_004217</name>
</gene>
<dbReference type="Proteomes" id="UP001151752">
    <property type="component" value="Chromosome 4"/>
</dbReference>